<evidence type="ECO:0000256" key="1">
    <source>
        <dbReference type="SAM" id="MobiDB-lite"/>
    </source>
</evidence>
<proteinExistence type="predicted"/>
<dbReference type="KEGG" id="ole:K0B96_14460"/>
<reference evidence="3" key="1">
    <citation type="submission" date="2021-08" db="EMBL/GenBank/DDBJ databases">
        <title>Genome of a novel bacterium of the phylum Verrucomicrobia, Oleiharenicola sp. KSB-15.</title>
        <authorList>
            <person name="Chung J.-H."/>
            <person name="Ahn J.-H."/>
            <person name="Yoon Y."/>
            <person name="Kim D.-Y."/>
            <person name="An S.-H."/>
            <person name="Park I."/>
            <person name="Yeon J."/>
        </authorList>
    </citation>
    <scope>NUCLEOTIDE SEQUENCE</scope>
    <source>
        <strain evidence="3">KSB-15</strain>
    </source>
</reference>
<dbReference type="Proteomes" id="UP000825051">
    <property type="component" value="Chromosome"/>
</dbReference>
<evidence type="ECO:0000313" key="3">
    <source>
        <dbReference type="EMBL" id="QYM78488.1"/>
    </source>
</evidence>
<dbReference type="AlphaFoldDB" id="A0A8F9XJB4"/>
<feature type="compositionally biased region" description="Basic and acidic residues" evidence="1">
    <location>
        <begin position="87"/>
        <end position="104"/>
    </location>
</feature>
<gene>
    <name evidence="3" type="ORF">K0B96_14460</name>
</gene>
<evidence type="ECO:0000256" key="2">
    <source>
        <dbReference type="SAM" id="SignalP"/>
    </source>
</evidence>
<feature type="compositionally biased region" description="Polar residues" evidence="1">
    <location>
        <begin position="105"/>
        <end position="116"/>
    </location>
</feature>
<feature type="chain" id="PRO_5034712356" evidence="2">
    <location>
        <begin position="24"/>
        <end position="125"/>
    </location>
</feature>
<sequence>MSTLKNLIRGGAIAAVVSTCAWAQDASPAVSPTAASTMPAVPGPRQNKPYLPKATFGTGATVSKLNAAPGQLDPGLTAESIGQWQRRAREQADTAAMQRRERARGQTTTAMNSSPDRTALRRGDR</sequence>
<dbReference type="EMBL" id="CP080507">
    <property type="protein sequence ID" value="QYM78488.1"/>
    <property type="molecule type" value="Genomic_DNA"/>
</dbReference>
<feature type="region of interest" description="Disordered" evidence="1">
    <location>
        <begin position="31"/>
        <end position="125"/>
    </location>
</feature>
<organism evidence="3 4">
    <name type="scientific">Horticoccus luteus</name>
    <dbReference type="NCBI Taxonomy" id="2862869"/>
    <lineage>
        <taxon>Bacteria</taxon>
        <taxon>Pseudomonadati</taxon>
        <taxon>Verrucomicrobiota</taxon>
        <taxon>Opitutia</taxon>
        <taxon>Opitutales</taxon>
        <taxon>Opitutaceae</taxon>
        <taxon>Horticoccus</taxon>
    </lineage>
</organism>
<accession>A0A8F9XJB4</accession>
<protein>
    <submittedName>
        <fullName evidence="3">Uncharacterized protein</fullName>
    </submittedName>
</protein>
<feature type="compositionally biased region" description="Low complexity" evidence="1">
    <location>
        <begin position="31"/>
        <end position="40"/>
    </location>
</feature>
<keyword evidence="2" id="KW-0732">Signal</keyword>
<keyword evidence="4" id="KW-1185">Reference proteome</keyword>
<evidence type="ECO:0000313" key="4">
    <source>
        <dbReference type="Proteomes" id="UP000825051"/>
    </source>
</evidence>
<name>A0A8F9XJB4_9BACT</name>
<feature type="signal peptide" evidence="2">
    <location>
        <begin position="1"/>
        <end position="23"/>
    </location>
</feature>
<dbReference type="RefSeq" id="WP_220161592.1">
    <property type="nucleotide sequence ID" value="NZ_CP080507.1"/>
</dbReference>